<dbReference type="GO" id="GO:0005524">
    <property type="term" value="F:ATP binding"/>
    <property type="evidence" value="ECO:0007669"/>
    <property type="project" value="InterPro"/>
</dbReference>
<dbReference type="KEGG" id="qsa:O6P43_020352"/>
<accession>A0AAD7LKH5</accession>
<organism evidence="7 8">
    <name type="scientific">Quillaja saponaria</name>
    <name type="common">Soap bark tree</name>
    <dbReference type="NCBI Taxonomy" id="32244"/>
    <lineage>
        <taxon>Eukaryota</taxon>
        <taxon>Viridiplantae</taxon>
        <taxon>Streptophyta</taxon>
        <taxon>Embryophyta</taxon>
        <taxon>Tracheophyta</taxon>
        <taxon>Spermatophyta</taxon>
        <taxon>Magnoliopsida</taxon>
        <taxon>eudicotyledons</taxon>
        <taxon>Gunneridae</taxon>
        <taxon>Pentapetalae</taxon>
        <taxon>rosids</taxon>
        <taxon>fabids</taxon>
        <taxon>Fabales</taxon>
        <taxon>Quillajaceae</taxon>
        <taxon>Quillaja</taxon>
    </lineage>
</organism>
<dbReference type="InterPro" id="IPR036628">
    <property type="entry name" value="Clp_N_dom_sf"/>
</dbReference>
<feature type="domain" description="Clp R" evidence="6">
    <location>
        <begin position="8"/>
        <end position="181"/>
    </location>
</feature>
<dbReference type="PANTHER" id="PTHR43572">
    <property type="entry name" value="CHAPERONE PROTEIN CLPD, CHLOROPLASTIC"/>
    <property type="match status" value="1"/>
</dbReference>
<evidence type="ECO:0000256" key="2">
    <source>
        <dbReference type="ARBA" id="ARBA00022737"/>
    </source>
</evidence>
<proteinExistence type="inferred from homology"/>
<sequence length="1107" mass="122156">MPTPVSVARQCLTEEAARALDDAVAVARRRSHGQTTSLHTVSALLALPSSKLRDACARARSCPYSPRLQFRALDLSVSVSLDRLPTSKTVEDEPPISNSLMAAIKRSQANQRRHPDSFHLFQIHCQQQQAASFLKVELKHFILSILDDPIVSRVFGEAGFRSGDIKLAILQPPVTQASRFSRTRCPPIFLCNLTDSDAGRSGFNFPFMGSPVYEDGNENCRRIGEVIVRKTGRNPLLLGVCASYALQSFTESVQRGRVGFLPDEISGLNVICIEKEISEFFVEGGSEEKMGLKFKELSRLAEQCLCPGIALNFGELKAFVGDGVNIAAVSFVVSQLTRLLELGDGKLWLVGAATYDTYSKFLALVPNVVKDWDLHLLPITSASPSMEGFNSKSSLMGSFIPFGGFFSAPSEFKNPLISTNQSFGRCHLCTEKYQQEVSGILRVDLTTSVSDYSASLPWLEKADFDTGKAVDAAKAKDNKSSLNAKIVGLQSKWNDICHRLHHTRPLSKIDASQTRYPGPSVERIQFGAEWKGSSSKDLSFNESQCAPSSLCIPREPQKGFPLKQTLPVPVTSDAVYINSGTEPIAEVSKNQQIEIGSPWRPPFPVANVSLHDHASSLSLASVTTDLGLGTLYTSAAQEPNTPKLRDLKEHLQHTSDSVSAEFDALSDNNSLQIARSSSSSGPNLGSKFDLGDCKSLNHVLTEKVGSQYEAICAISRSLALHRSGSGKHRGSNFRRDIWFTFLGPDKVGKGKIASALGQTVFGNPESVISMDFNCHDRVCTLNSVFGFQELSGYDVKFRGKTIVDCIVGELSKKPHSVVFLENVDKADFLAQTSLSKAIRTGKFPDSHGREISISNVIFILSSTIINKNFTLEKGATMFSEERILEAKRCQMQILLGHVAEDTMLSSGMNVKVTSRNETIKPSSLHKRKLDKRNDCNDQETTTKIQKQELKAPRSFLDLNLPLEEIEEDINYDDYEIDSITENPEAWLDDFFDQVDENVVFKHFNFDGLAEKFLRSISLQFQRTFGSEALLEIDNEVMVQILAAAWLSSDKKRAVEDWFDEVLGRSFVEAQQKYHPAAQSVLKLVACEGLSQEEQAPGVCLPARIKLN</sequence>
<dbReference type="SUPFAM" id="SSF52540">
    <property type="entry name" value="P-loop containing nucleoside triphosphate hydrolases"/>
    <property type="match status" value="1"/>
</dbReference>
<evidence type="ECO:0000256" key="3">
    <source>
        <dbReference type="ARBA" id="ARBA00023015"/>
    </source>
</evidence>
<comment type="caution">
    <text evidence="7">The sequence shown here is derived from an EMBL/GenBank/DDBJ whole genome shotgun (WGS) entry which is preliminary data.</text>
</comment>
<dbReference type="Gene3D" id="1.10.1780.10">
    <property type="entry name" value="Clp, N-terminal domain"/>
    <property type="match status" value="1"/>
</dbReference>
<dbReference type="Pfam" id="PF07724">
    <property type="entry name" value="AAA_2"/>
    <property type="match status" value="1"/>
</dbReference>
<comment type="similarity">
    <text evidence="1">Belongs to the ClpA/ClpB family.</text>
</comment>
<dbReference type="InterPro" id="IPR058954">
    <property type="entry name" value="AAA_lid_SMAX1"/>
</dbReference>
<keyword evidence="2 5" id="KW-0677">Repeat</keyword>
<evidence type="ECO:0000256" key="1">
    <source>
        <dbReference type="ARBA" id="ARBA00008675"/>
    </source>
</evidence>
<keyword evidence="3" id="KW-0805">Transcription regulation</keyword>
<dbReference type="Pfam" id="PF26587">
    <property type="entry name" value="AAA_lid_SMAX1"/>
    <property type="match status" value="1"/>
</dbReference>
<dbReference type="PROSITE" id="PS51903">
    <property type="entry name" value="CLP_R"/>
    <property type="match status" value="1"/>
</dbReference>
<protein>
    <submittedName>
        <fullName evidence="7">Protein SMAX1-LIKE like</fullName>
    </submittedName>
</protein>
<dbReference type="InterPro" id="IPR051650">
    <property type="entry name" value="SL_signaling_regulator"/>
</dbReference>
<keyword evidence="4" id="KW-0804">Transcription</keyword>
<gene>
    <name evidence="7" type="ORF">O6P43_020352</name>
</gene>
<name>A0AAD7LKH5_QUISA</name>
<dbReference type="SUPFAM" id="SSF81923">
    <property type="entry name" value="Double Clp-N motif"/>
    <property type="match status" value="1"/>
</dbReference>
<dbReference type="Pfam" id="PF02861">
    <property type="entry name" value="Clp_N"/>
    <property type="match status" value="1"/>
</dbReference>
<dbReference type="GO" id="GO:0016887">
    <property type="term" value="F:ATP hydrolysis activity"/>
    <property type="evidence" value="ECO:0007669"/>
    <property type="project" value="InterPro"/>
</dbReference>
<evidence type="ECO:0000313" key="7">
    <source>
        <dbReference type="EMBL" id="KAJ7959824.1"/>
    </source>
</evidence>
<reference evidence="7" key="1">
    <citation type="journal article" date="2023" name="Science">
        <title>Elucidation of the pathway for biosynthesis of saponin adjuvants from the soapbark tree.</title>
        <authorList>
            <person name="Reed J."/>
            <person name="Orme A."/>
            <person name="El-Demerdash A."/>
            <person name="Owen C."/>
            <person name="Martin L.B.B."/>
            <person name="Misra R.C."/>
            <person name="Kikuchi S."/>
            <person name="Rejzek M."/>
            <person name="Martin A.C."/>
            <person name="Harkess A."/>
            <person name="Leebens-Mack J."/>
            <person name="Louveau T."/>
            <person name="Stephenson M.J."/>
            <person name="Osbourn A."/>
        </authorList>
    </citation>
    <scope>NUCLEOTIDE SEQUENCE</scope>
    <source>
        <strain evidence="7">S10</strain>
    </source>
</reference>
<dbReference type="InterPro" id="IPR058680">
    <property type="entry name" value="NBD_SMAX1-like"/>
</dbReference>
<dbReference type="AlphaFoldDB" id="A0AAD7LKH5"/>
<dbReference type="InterPro" id="IPR027417">
    <property type="entry name" value="P-loop_NTPase"/>
</dbReference>
<evidence type="ECO:0000256" key="4">
    <source>
        <dbReference type="ARBA" id="ARBA00023163"/>
    </source>
</evidence>
<evidence type="ECO:0000313" key="8">
    <source>
        <dbReference type="Proteomes" id="UP001163823"/>
    </source>
</evidence>
<keyword evidence="8" id="KW-1185">Reference proteome</keyword>
<dbReference type="Pfam" id="PF23569">
    <property type="entry name" value="NBD_SMAX1"/>
    <property type="match status" value="1"/>
</dbReference>
<dbReference type="InterPro" id="IPR003959">
    <property type="entry name" value="ATPase_AAA_core"/>
</dbReference>
<evidence type="ECO:0000259" key="6">
    <source>
        <dbReference type="PROSITE" id="PS51903"/>
    </source>
</evidence>
<dbReference type="EMBL" id="JARAOO010000008">
    <property type="protein sequence ID" value="KAJ7959824.1"/>
    <property type="molecule type" value="Genomic_DNA"/>
</dbReference>
<dbReference type="Proteomes" id="UP001163823">
    <property type="component" value="Chromosome 8"/>
</dbReference>
<dbReference type="InterPro" id="IPR004176">
    <property type="entry name" value="Clp_R_N"/>
</dbReference>
<dbReference type="Gene3D" id="3.40.50.300">
    <property type="entry name" value="P-loop containing nucleotide triphosphate hydrolases"/>
    <property type="match status" value="1"/>
</dbReference>
<evidence type="ECO:0000256" key="5">
    <source>
        <dbReference type="PROSITE-ProRule" id="PRU01251"/>
    </source>
</evidence>
<dbReference type="PANTHER" id="PTHR43572:SF38">
    <property type="entry name" value="PROTEIN SMAX1-LIKE 6"/>
    <property type="match status" value="1"/>
</dbReference>